<name>A0A0V1KLF5_9BILA</name>
<dbReference type="STRING" id="6335.A0A0V1KLF5"/>
<evidence type="ECO:0000259" key="1">
    <source>
        <dbReference type="Pfam" id="PF17921"/>
    </source>
</evidence>
<dbReference type="PANTHER" id="PTHR47331">
    <property type="entry name" value="PHD-TYPE DOMAIN-CONTAINING PROTEIN"/>
    <property type="match status" value="1"/>
</dbReference>
<dbReference type="GO" id="GO:0003676">
    <property type="term" value="F:nucleic acid binding"/>
    <property type="evidence" value="ECO:0007669"/>
    <property type="project" value="InterPro"/>
</dbReference>
<dbReference type="OrthoDB" id="5866088at2759"/>
<dbReference type="InterPro" id="IPR036397">
    <property type="entry name" value="RNaseH_sf"/>
</dbReference>
<dbReference type="EMBL" id="JYDW01000472">
    <property type="protein sequence ID" value="KRZ48096.1"/>
    <property type="molecule type" value="Genomic_DNA"/>
</dbReference>
<evidence type="ECO:0008006" key="5">
    <source>
        <dbReference type="Google" id="ProtNLM"/>
    </source>
</evidence>
<dbReference type="Pfam" id="PF17921">
    <property type="entry name" value="Integrase_H2C2"/>
    <property type="match status" value="1"/>
</dbReference>
<dbReference type="Pfam" id="PF18701">
    <property type="entry name" value="DUF5641"/>
    <property type="match status" value="1"/>
</dbReference>
<organism evidence="3 4">
    <name type="scientific">Trichinella nativa</name>
    <dbReference type="NCBI Taxonomy" id="6335"/>
    <lineage>
        <taxon>Eukaryota</taxon>
        <taxon>Metazoa</taxon>
        <taxon>Ecdysozoa</taxon>
        <taxon>Nematoda</taxon>
        <taxon>Enoplea</taxon>
        <taxon>Dorylaimia</taxon>
        <taxon>Trichinellida</taxon>
        <taxon>Trichinellidae</taxon>
        <taxon>Trichinella</taxon>
    </lineage>
</organism>
<evidence type="ECO:0000313" key="4">
    <source>
        <dbReference type="Proteomes" id="UP000054721"/>
    </source>
</evidence>
<dbReference type="InterPro" id="IPR012337">
    <property type="entry name" value="RNaseH-like_sf"/>
</dbReference>
<comment type="caution">
    <text evidence="3">The sequence shown here is derived from an EMBL/GenBank/DDBJ whole genome shotgun (WGS) entry which is preliminary data.</text>
</comment>
<evidence type="ECO:0000259" key="2">
    <source>
        <dbReference type="Pfam" id="PF18701"/>
    </source>
</evidence>
<evidence type="ECO:0000313" key="3">
    <source>
        <dbReference type="EMBL" id="KRZ48096.1"/>
    </source>
</evidence>
<protein>
    <recommendedName>
        <fullName evidence="5">Integrase catalytic domain-containing protein</fullName>
    </recommendedName>
</protein>
<dbReference type="Gene3D" id="3.30.420.10">
    <property type="entry name" value="Ribonuclease H-like superfamily/Ribonuclease H"/>
    <property type="match status" value="1"/>
</dbReference>
<feature type="domain" description="DUF5641" evidence="2">
    <location>
        <begin position="309"/>
        <end position="398"/>
    </location>
</feature>
<sequence>MKRLQEFSPFLDEFCIQRFGGRLGGAHLDGNTKYPALLPHRGRLTELLIQREHLRQLHAGVEQTHAAFRERFWILWGQSTVKRVLRGCTTCQRVSPPPYQQRMNQLLEMRVEAAGPFVNVGPLLIRGHSPNRLMQKGYSCIFSYIVVRAIHLELVFDVSINSFLRALRRFITRRGRPAIMQSDNFQTLRQSSHFLQSDFDALNWKATVLLEHASRCEGYWKHLLRSIKLVLRKTVGRSLLTFDELQTVLCEVEARINDRPLTLVSSVAQDELALNPAQFLIGWSLATLPDGNGGATSTDMKHLLRRRAHQRKVIAHLWKRWQREYITTMNRRGKWRKIQETPRVGNIVLVGDPGTPRSRWPFGRILEVFTGTDGLAQSAGVKTATGTIRRSICSLALLEPAT</sequence>
<dbReference type="Proteomes" id="UP000054721">
    <property type="component" value="Unassembled WGS sequence"/>
</dbReference>
<gene>
    <name evidence="3" type="ORF">T02_12268</name>
</gene>
<feature type="domain" description="Integrase zinc-binding" evidence="1">
    <location>
        <begin position="44"/>
        <end position="96"/>
    </location>
</feature>
<dbReference type="InterPro" id="IPR040676">
    <property type="entry name" value="DUF5641"/>
</dbReference>
<dbReference type="InterPro" id="IPR041588">
    <property type="entry name" value="Integrase_H2C2"/>
</dbReference>
<dbReference type="SUPFAM" id="SSF53098">
    <property type="entry name" value="Ribonuclease H-like"/>
    <property type="match status" value="1"/>
</dbReference>
<accession>A0A0V1KLF5</accession>
<proteinExistence type="predicted"/>
<dbReference type="AlphaFoldDB" id="A0A0V1KLF5"/>
<reference evidence="3 4" key="1">
    <citation type="submission" date="2015-05" db="EMBL/GenBank/DDBJ databases">
        <title>Evolution of Trichinella species and genotypes.</title>
        <authorList>
            <person name="Korhonen P.K."/>
            <person name="Edoardo P."/>
            <person name="Giuseppe L.R."/>
            <person name="Gasser R.B."/>
        </authorList>
    </citation>
    <scope>NUCLEOTIDE SEQUENCE [LARGE SCALE GENOMIC DNA]</scope>
    <source>
        <strain evidence="3">ISS10</strain>
    </source>
</reference>
<keyword evidence="4" id="KW-1185">Reference proteome</keyword>